<evidence type="ECO:0000256" key="1">
    <source>
        <dbReference type="SAM" id="Phobius"/>
    </source>
</evidence>
<keyword evidence="1" id="KW-0472">Membrane</keyword>
<dbReference type="Proteomes" id="UP000887013">
    <property type="component" value="Unassembled WGS sequence"/>
</dbReference>
<gene>
    <name evidence="2" type="ORF">NPIL_440491</name>
</gene>
<dbReference type="EMBL" id="BMAW01112868">
    <property type="protein sequence ID" value="GFT54832.1"/>
    <property type="molecule type" value="Genomic_DNA"/>
</dbReference>
<evidence type="ECO:0000313" key="2">
    <source>
        <dbReference type="EMBL" id="GFT54832.1"/>
    </source>
</evidence>
<keyword evidence="3" id="KW-1185">Reference proteome</keyword>
<keyword evidence="1" id="KW-1133">Transmembrane helix</keyword>
<accession>A0A8X6P758</accession>
<protein>
    <submittedName>
        <fullName evidence="2">Uncharacterized protein</fullName>
    </submittedName>
</protein>
<proteinExistence type="predicted"/>
<evidence type="ECO:0000313" key="3">
    <source>
        <dbReference type="Proteomes" id="UP000887013"/>
    </source>
</evidence>
<feature type="transmembrane region" description="Helical" evidence="1">
    <location>
        <begin position="33"/>
        <end position="53"/>
    </location>
</feature>
<comment type="caution">
    <text evidence="2">The sequence shown here is derived from an EMBL/GenBank/DDBJ whole genome shotgun (WGS) entry which is preliminary data.</text>
</comment>
<sequence length="146" mass="16536">MNGKIAINIEELEKSYMDIEKLVKFIDDKLSVFMFYVTVYISNNMYISISLILHSNAAISRAFVSHIMNSSMCFIATTACATLVSEASEEVGTKAREISQKHRHGCSCLNKTIYLTLWKIIPIRRSFIIGTLGTIFTYANLFNAFE</sequence>
<dbReference type="OrthoDB" id="10468914at2759"/>
<feature type="transmembrane region" description="Helical" evidence="1">
    <location>
        <begin position="127"/>
        <end position="145"/>
    </location>
</feature>
<organism evidence="2 3">
    <name type="scientific">Nephila pilipes</name>
    <name type="common">Giant wood spider</name>
    <name type="synonym">Nephila maculata</name>
    <dbReference type="NCBI Taxonomy" id="299642"/>
    <lineage>
        <taxon>Eukaryota</taxon>
        <taxon>Metazoa</taxon>
        <taxon>Ecdysozoa</taxon>
        <taxon>Arthropoda</taxon>
        <taxon>Chelicerata</taxon>
        <taxon>Arachnida</taxon>
        <taxon>Araneae</taxon>
        <taxon>Araneomorphae</taxon>
        <taxon>Entelegynae</taxon>
        <taxon>Araneoidea</taxon>
        <taxon>Nephilidae</taxon>
        <taxon>Nephila</taxon>
    </lineage>
</organism>
<dbReference type="AlphaFoldDB" id="A0A8X6P758"/>
<keyword evidence="1" id="KW-0812">Transmembrane</keyword>
<reference evidence="2" key="1">
    <citation type="submission" date="2020-08" db="EMBL/GenBank/DDBJ databases">
        <title>Multicomponent nature underlies the extraordinary mechanical properties of spider dragline silk.</title>
        <authorList>
            <person name="Kono N."/>
            <person name="Nakamura H."/>
            <person name="Mori M."/>
            <person name="Yoshida Y."/>
            <person name="Ohtoshi R."/>
            <person name="Malay A.D."/>
            <person name="Moran D.A.P."/>
            <person name="Tomita M."/>
            <person name="Numata K."/>
            <person name="Arakawa K."/>
        </authorList>
    </citation>
    <scope>NUCLEOTIDE SEQUENCE</scope>
</reference>
<name>A0A8X6P758_NEPPI</name>